<feature type="region of interest" description="Disordered" evidence="1">
    <location>
        <begin position="1"/>
        <end position="115"/>
    </location>
</feature>
<proteinExistence type="predicted"/>
<organism evidence="2 3">
    <name type="scientific">Larimichthys crocea</name>
    <name type="common">Large yellow croaker</name>
    <name type="synonym">Pseudosciaena crocea</name>
    <dbReference type="NCBI Taxonomy" id="215358"/>
    <lineage>
        <taxon>Eukaryota</taxon>
        <taxon>Metazoa</taxon>
        <taxon>Chordata</taxon>
        <taxon>Craniata</taxon>
        <taxon>Vertebrata</taxon>
        <taxon>Euteleostomi</taxon>
        <taxon>Actinopterygii</taxon>
        <taxon>Neopterygii</taxon>
        <taxon>Teleostei</taxon>
        <taxon>Neoteleostei</taxon>
        <taxon>Acanthomorphata</taxon>
        <taxon>Eupercaria</taxon>
        <taxon>Sciaenidae</taxon>
        <taxon>Larimichthys</taxon>
    </lineage>
</organism>
<evidence type="ECO:0000256" key="1">
    <source>
        <dbReference type="SAM" id="MobiDB-lite"/>
    </source>
</evidence>
<dbReference type="Proteomes" id="UP000424527">
    <property type="component" value="Unassembled WGS sequence"/>
</dbReference>
<feature type="compositionally biased region" description="Low complexity" evidence="1">
    <location>
        <begin position="197"/>
        <end position="234"/>
    </location>
</feature>
<evidence type="ECO:0000313" key="3">
    <source>
        <dbReference type="Proteomes" id="UP000424527"/>
    </source>
</evidence>
<accession>A0A6G0IEB2</accession>
<feature type="compositionally biased region" description="Basic residues" evidence="1">
    <location>
        <begin position="68"/>
        <end position="77"/>
    </location>
</feature>
<feature type="compositionally biased region" description="Pro residues" evidence="1">
    <location>
        <begin position="238"/>
        <end position="252"/>
    </location>
</feature>
<feature type="region of interest" description="Disordered" evidence="1">
    <location>
        <begin position="188"/>
        <end position="252"/>
    </location>
</feature>
<name>A0A6G0IEB2_LARCR</name>
<dbReference type="EMBL" id="REGW02000011">
    <property type="protein sequence ID" value="KAE8289536.1"/>
    <property type="molecule type" value="Genomic_DNA"/>
</dbReference>
<comment type="caution">
    <text evidence="2">The sequence shown here is derived from an EMBL/GenBank/DDBJ whole genome shotgun (WGS) entry which is preliminary data.</text>
</comment>
<evidence type="ECO:0000313" key="2">
    <source>
        <dbReference type="EMBL" id="KAE8289536.1"/>
    </source>
</evidence>
<feature type="compositionally biased region" description="Basic and acidic residues" evidence="1">
    <location>
        <begin position="78"/>
        <end position="87"/>
    </location>
</feature>
<dbReference type="AlphaFoldDB" id="A0A6G0IEB2"/>
<keyword evidence="3" id="KW-1185">Reference proteome</keyword>
<reference evidence="2 3" key="1">
    <citation type="submission" date="2019-07" db="EMBL/GenBank/DDBJ databases">
        <title>Chromosome genome assembly for large yellow croaker.</title>
        <authorList>
            <person name="Xiao S."/>
        </authorList>
    </citation>
    <scope>NUCLEOTIDE SEQUENCE [LARGE SCALE GENOMIC DNA]</scope>
    <source>
        <strain evidence="2">JMULYC20181020</strain>
        <tissue evidence="2">Muscle</tissue>
    </source>
</reference>
<gene>
    <name evidence="2" type="ORF">D5F01_LYC11239</name>
</gene>
<feature type="compositionally biased region" description="Polar residues" evidence="1">
    <location>
        <begin position="53"/>
        <end position="62"/>
    </location>
</feature>
<sequence>MDETLALNASNRDLLEEISNTPEVSETSPSPVIPAGQPPRLRSVVQVRRHLRSSISNSSNAIGPSPPHRPRGRTRLRRPSDTGDSRHSYPTRSQSRRASDRQNRRKAISPGQHAVCPSVTGIADWTVASLKRSLTRHNIPFHHSDRTSAQPSPLALTQGQVVSNRTLSVPPSHSSSTVPQASLFSCAHASHHPSIPPSSFNPSLSMPPSTATAAPPAPIQTTAASTATHGGTSSQNPFFPPAPPFPTPFPYP</sequence>
<protein>
    <submittedName>
        <fullName evidence="2">Uncharacterized protein</fullName>
    </submittedName>
</protein>
<feature type="compositionally biased region" description="Polar residues" evidence="1">
    <location>
        <begin position="18"/>
        <end position="30"/>
    </location>
</feature>